<proteinExistence type="inferred from homology"/>
<dbReference type="GO" id="GO:0042147">
    <property type="term" value="P:retrograde transport, endosome to Golgi"/>
    <property type="evidence" value="ECO:0007669"/>
    <property type="project" value="UniProtKB-UniRule"/>
</dbReference>
<dbReference type="AlphaFoldDB" id="A0A8H7BHY5"/>
<evidence type="ECO:0000313" key="4">
    <source>
        <dbReference type="EMBL" id="KAF7722264.1"/>
    </source>
</evidence>
<dbReference type="Proteomes" id="UP000605846">
    <property type="component" value="Unassembled WGS sequence"/>
</dbReference>
<dbReference type="GO" id="GO:0048193">
    <property type="term" value="P:Golgi vesicle transport"/>
    <property type="evidence" value="ECO:0007669"/>
    <property type="project" value="TreeGrafter"/>
</dbReference>
<accession>A0A8H7BHY5</accession>
<dbReference type="GO" id="GO:0005829">
    <property type="term" value="C:cytosol"/>
    <property type="evidence" value="ECO:0007669"/>
    <property type="project" value="GOC"/>
</dbReference>
<dbReference type="InterPro" id="IPR016159">
    <property type="entry name" value="Cullin_repeat-like_dom_sf"/>
</dbReference>
<sequence length="748" mass="85810">MGNQQDATVTKPTRQRERNLNLKKYYGLGAGNDTSPRPLDIDDTTFNSSKYFSKLLKEKPLRDLIEEDNKLMTEIREIDGDMKTLVYENYNKFISATDTIRKMKANVESMESEMSHLNEYMTNISQRCMSINQTLGPNRNKIRQLSNVHDLLKRLQFMFELPNHLNRCLNTRDYTNAVKYYSRASRLLERYQHMSAFKGIEQECTDIMDKVKADIWENAKNATSVSTVAEQIKLLVILNEDRDLLCTVYLDLQTSILKNEKRSPANIEDLTTICLTPLEEVISHYQRLFMNSKTENDSEGVANAAINITKYEKARKQLMQQIGPEISKFLALCSEVIELPSEVADPDVLDHMRQMTKLHTVVLKHGTVLLSITDMNERMTHWMKTWETQCIAKIFNTAIEGLKKRILELSALLESSDQSNISLATFLNDSETWLAQHIYNHCLTVLHHGMQGDLPQFRECVQTGLKDMWHDLVDMLIELSNQGDLGQLCTRTIMLTNSRLCQDIAESMVLLIYNHFSELFYQAKAENSQHIKQVLEKSLLKDANEVIEYCLSKGQWLLNEQIMQDGYRLSARIQEFYLTYVESSWPTTTDSFSDVWNIVLQQLQSMDQLMKSVYPQLSAHTSVDGGETDTENEYPFPPKNDGMYSVSAQSTQSFGGVTSSAGIGLGIFRSDNDLMDNIDKLFAERVDVYGNIDRTPTGACSGLIRIILKAFHETTREMPISEGVYRQLQLDVEQLRVSLWPYVGEDNK</sequence>
<evidence type="ECO:0000256" key="2">
    <source>
        <dbReference type="ARBA" id="ARBA00023054"/>
    </source>
</evidence>
<dbReference type="GO" id="GO:0000938">
    <property type="term" value="C:GARP complex"/>
    <property type="evidence" value="ECO:0007669"/>
    <property type="project" value="UniProtKB-UniRule"/>
</dbReference>
<dbReference type="InterPro" id="IPR014812">
    <property type="entry name" value="Vps51"/>
</dbReference>
<evidence type="ECO:0000313" key="5">
    <source>
        <dbReference type="Proteomes" id="UP000605846"/>
    </source>
</evidence>
<comment type="similarity">
    <text evidence="1 3">Belongs to the VPS51 family.</text>
</comment>
<comment type="subunit">
    <text evidence="3">Component of the Golgi-associated retrograde protein (GARP) complex.</text>
</comment>
<dbReference type="EMBL" id="JABAYA010000204">
    <property type="protein sequence ID" value="KAF7722264.1"/>
    <property type="molecule type" value="Genomic_DNA"/>
</dbReference>
<keyword evidence="5" id="KW-1185">Reference proteome</keyword>
<keyword evidence="3" id="KW-0445">Lipid transport</keyword>
<dbReference type="GO" id="GO:0007030">
    <property type="term" value="P:Golgi organization"/>
    <property type="evidence" value="ECO:0007669"/>
    <property type="project" value="UniProtKB-UniRule"/>
</dbReference>
<keyword evidence="2" id="KW-0175">Coiled coil</keyword>
<keyword evidence="3" id="KW-0333">Golgi apparatus</keyword>
<protein>
    <recommendedName>
        <fullName evidence="3">Vacuolar protein sorting-associated protein 51 homolog</fullName>
    </recommendedName>
</protein>
<dbReference type="GO" id="GO:0006869">
    <property type="term" value="P:lipid transport"/>
    <property type="evidence" value="ECO:0007669"/>
    <property type="project" value="UniProtKB-UniRule"/>
</dbReference>
<dbReference type="OrthoDB" id="203678at2759"/>
<organism evidence="4 5">
    <name type="scientific">Apophysomyces ossiformis</name>
    <dbReference type="NCBI Taxonomy" id="679940"/>
    <lineage>
        <taxon>Eukaryota</taxon>
        <taxon>Fungi</taxon>
        <taxon>Fungi incertae sedis</taxon>
        <taxon>Mucoromycota</taxon>
        <taxon>Mucoromycotina</taxon>
        <taxon>Mucoromycetes</taxon>
        <taxon>Mucorales</taxon>
        <taxon>Mucorineae</taxon>
        <taxon>Mucoraceae</taxon>
        <taxon>Apophysomyces</taxon>
    </lineage>
</organism>
<reference evidence="4" key="1">
    <citation type="submission" date="2020-01" db="EMBL/GenBank/DDBJ databases">
        <title>Genome Sequencing of Three Apophysomyces-Like Fungal Strains Confirms a Novel Fungal Genus in the Mucoromycota with divergent Burkholderia-like Endosymbiotic Bacteria.</title>
        <authorList>
            <person name="Stajich J.E."/>
            <person name="Macias A.M."/>
            <person name="Carter-House D."/>
            <person name="Lovett B."/>
            <person name="Kasson L.R."/>
            <person name="Berry K."/>
            <person name="Grigoriev I."/>
            <person name="Chang Y."/>
            <person name="Spatafora J."/>
            <person name="Kasson M.T."/>
        </authorList>
    </citation>
    <scope>NUCLEOTIDE SEQUENCE</scope>
    <source>
        <strain evidence="4">NRRL A-21654</strain>
    </source>
</reference>
<dbReference type="SUPFAM" id="SSF74788">
    <property type="entry name" value="Cullin repeat-like"/>
    <property type="match status" value="1"/>
</dbReference>
<gene>
    <name evidence="4" type="primary">VPS51</name>
    <name evidence="4" type="ORF">EC973_003484</name>
</gene>
<comment type="caution">
    <text evidence="4">The sequence shown here is derived from an EMBL/GenBank/DDBJ whole genome shotgun (WGS) entry which is preliminary data.</text>
</comment>
<keyword evidence="3" id="KW-0653">Protein transport</keyword>
<keyword evidence="3" id="KW-0813">Transport</keyword>
<comment type="subcellular location">
    <subcellularLocation>
        <location evidence="3">Golgi apparatus</location>
        <location evidence="3">trans-Golgi network</location>
    </subcellularLocation>
</comment>
<dbReference type="GO" id="GO:0015031">
    <property type="term" value="P:protein transport"/>
    <property type="evidence" value="ECO:0007669"/>
    <property type="project" value="UniProtKB-UniRule"/>
</dbReference>
<dbReference type="Pfam" id="PF08700">
    <property type="entry name" value="VPS51_Exo84_N"/>
    <property type="match status" value="1"/>
</dbReference>
<dbReference type="GO" id="GO:1990745">
    <property type="term" value="C:EARP complex"/>
    <property type="evidence" value="ECO:0007669"/>
    <property type="project" value="TreeGrafter"/>
</dbReference>
<evidence type="ECO:0000256" key="3">
    <source>
        <dbReference type="RuleBase" id="RU368010"/>
    </source>
</evidence>
<dbReference type="GO" id="GO:0016020">
    <property type="term" value="C:membrane"/>
    <property type="evidence" value="ECO:0007669"/>
    <property type="project" value="TreeGrafter"/>
</dbReference>
<dbReference type="GO" id="GO:0032456">
    <property type="term" value="P:endocytic recycling"/>
    <property type="evidence" value="ECO:0007669"/>
    <property type="project" value="TreeGrafter"/>
</dbReference>
<dbReference type="PANTHER" id="PTHR15954">
    <property type="entry name" value="VACUOLAR PROTEIN SORTING-ASSOCIATED PROTEIN 51 HOMOLOG"/>
    <property type="match status" value="1"/>
</dbReference>
<comment type="function">
    <text evidence="3">Acts as component of the GARP complex that is involved in retrograde transport from early and late endosomes to the trans-Golgi network (TGN).</text>
</comment>
<evidence type="ECO:0000256" key="1">
    <source>
        <dbReference type="ARBA" id="ARBA00006080"/>
    </source>
</evidence>
<name>A0A8H7BHY5_9FUNG</name>
<dbReference type="PANTHER" id="PTHR15954:SF4">
    <property type="entry name" value="VACUOLAR PROTEIN SORTING-ASSOCIATED PROTEIN 51 HOMOLOG"/>
    <property type="match status" value="1"/>
</dbReference>